<dbReference type="InterPro" id="IPR001647">
    <property type="entry name" value="HTH_TetR"/>
</dbReference>
<dbReference type="SUPFAM" id="SSF48498">
    <property type="entry name" value="Tetracyclin repressor-like, C-terminal domain"/>
    <property type="match status" value="1"/>
</dbReference>
<dbReference type="InterPro" id="IPR011075">
    <property type="entry name" value="TetR_C"/>
</dbReference>
<organism evidence="6 7">
    <name type="scientific">Mesorhizobium dulcispinae</name>
    <dbReference type="NCBI Taxonomy" id="3072316"/>
    <lineage>
        <taxon>Bacteria</taxon>
        <taxon>Pseudomonadati</taxon>
        <taxon>Pseudomonadota</taxon>
        <taxon>Alphaproteobacteria</taxon>
        <taxon>Hyphomicrobiales</taxon>
        <taxon>Phyllobacteriaceae</taxon>
        <taxon>Mesorhizobium</taxon>
    </lineage>
</organism>
<evidence type="ECO:0000256" key="2">
    <source>
        <dbReference type="ARBA" id="ARBA00023125"/>
    </source>
</evidence>
<evidence type="ECO:0000256" key="4">
    <source>
        <dbReference type="PROSITE-ProRule" id="PRU00335"/>
    </source>
</evidence>
<feature type="DNA-binding region" description="H-T-H motif" evidence="4">
    <location>
        <begin position="38"/>
        <end position="57"/>
    </location>
</feature>
<dbReference type="SUPFAM" id="SSF46689">
    <property type="entry name" value="Homeodomain-like"/>
    <property type="match status" value="1"/>
</dbReference>
<dbReference type="PANTHER" id="PTHR30055:SF200">
    <property type="entry name" value="HTH-TYPE TRANSCRIPTIONAL REPRESSOR BDCR"/>
    <property type="match status" value="1"/>
</dbReference>
<evidence type="ECO:0000313" key="6">
    <source>
        <dbReference type="EMBL" id="MDX8470540.1"/>
    </source>
</evidence>
<keyword evidence="2 4" id="KW-0238">DNA-binding</keyword>
<evidence type="ECO:0000256" key="1">
    <source>
        <dbReference type="ARBA" id="ARBA00023015"/>
    </source>
</evidence>
<dbReference type="InterPro" id="IPR036271">
    <property type="entry name" value="Tet_transcr_reg_TetR-rel_C_sf"/>
</dbReference>
<keyword evidence="3" id="KW-0804">Transcription</keyword>
<protein>
    <submittedName>
        <fullName evidence="6">TetR/AcrR family transcriptional regulator</fullName>
    </submittedName>
</protein>
<dbReference type="PRINTS" id="PR00455">
    <property type="entry name" value="HTHTETR"/>
</dbReference>
<dbReference type="Proteomes" id="UP001271780">
    <property type="component" value="Unassembled WGS sequence"/>
</dbReference>
<gene>
    <name evidence="6" type="ORF">RFM27_00410</name>
</gene>
<keyword evidence="1" id="KW-0805">Transcription regulation</keyword>
<accession>A0ABU4X9T3</accession>
<dbReference type="InterPro" id="IPR050109">
    <property type="entry name" value="HTH-type_TetR-like_transc_reg"/>
</dbReference>
<reference evidence="6 7" key="1">
    <citation type="submission" date="2023-08" db="EMBL/GenBank/DDBJ databases">
        <title>Implementing the SeqCode for naming new Mesorhizobium species isolated from Vachellia karroo root nodules.</title>
        <authorList>
            <person name="Van Lill M."/>
        </authorList>
    </citation>
    <scope>NUCLEOTIDE SEQUENCE [LARGE SCALE GENOMIC DNA]</scope>
    <source>
        <strain evidence="6 7">VK23A</strain>
    </source>
</reference>
<evidence type="ECO:0000313" key="7">
    <source>
        <dbReference type="Proteomes" id="UP001271780"/>
    </source>
</evidence>
<dbReference type="InterPro" id="IPR009057">
    <property type="entry name" value="Homeodomain-like_sf"/>
</dbReference>
<sequence length="197" mass="21261">MAGNAADITDIGRESSARNRVMDTATKLFYAEGVHAVGIDRIIAEAGVAKATFYKYFPAKDELVRAYVQNQSRLGRAAIDGIGKRPARDAILAVFDLVADAAAQPGYRGCPFLNAAAEYPDPGHPVRQAIGEHRRWKHEFLRGLLVADGNPDPETIADILTVAGDGLLIASHLDKPANLRHLIRETVLQILGPSADK</sequence>
<dbReference type="EMBL" id="JAVIIZ010000001">
    <property type="protein sequence ID" value="MDX8470540.1"/>
    <property type="molecule type" value="Genomic_DNA"/>
</dbReference>
<dbReference type="Pfam" id="PF16925">
    <property type="entry name" value="TetR_C_13"/>
    <property type="match status" value="1"/>
</dbReference>
<dbReference type="Pfam" id="PF00440">
    <property type="entry name" value="TetR_N"/>
    <property type="match status" value="1"/>
</dbReference>
<proteinExistence type="predicted"/>
<evidence type="ECO:0000259" key="5">
    <source>
        <dbReference type="PROSITE" id="PS50977"/>
    </source>
</evidence>
<evidence type="ECO:0000256" key="3">
    <source>
        <dbReference type="ARBA" id="ARBA00023163"/>
    </source>
</evidence>
<comment type="caution">
    <text evidence="6">The sequence shown here is derived from an EMBL/GenBank/DDBJ whole genome shotgun (WGS) entry which is preliminary data.</text>
</comment>
<dbReference type="PROSITE" id="PS50977">
    <property type="entry name" value="HTH_TETR_2"/>
    <property type="match status" value="1"/>
</dbReference>
<keyword evidence="7" id="KW-1185">Reference proteome</keyword>
<name>A0ABU4X9T3_9HYPH</name>
<feature type="domain" description="HTH tetR-type" evidence="5">
    <location>
        <begin position="15"/>
        <end position="75"/>
    </location>
</feature>
<dbReference type="RefSeq" id="WP_320314901.1">
    <property type="nucleotide sequence ID" value="NZ_JAVIIX010000001.1"/>
</dbReference>
<dbReference type="Gene3D" id="1.10.357.10">
    <property type="entry name" value="Tetracycline Repressor, domain 2"/>
    <property type="match status" value="1"/>
</dbReference>
<dbReference type="PANTHER" id="PTHR30055">
    <property type="entry name" value="HTH-TYPE TRANSCRIPTIONAL REGULATOR RUTR"/>
    <property type="match status" value="1"/>
</dbReference>